<evidence type="ECO:0000256" key="5">
    <source>
        <dbReference type="PROSITE-ProRule" id="PRU01240"/>
    </source>
</evidence>
<evidence type="ECO:0000256" key="2">
    <source>
        <dbReference type="ARBA" id="ARBA00022670"/>
    </source>
</evidence>
<feature type="domain" description="Peptidase S8/S53" evidence="9">
    <location>
        <begin position="207"/>
        <end position="482"/>
    </location>
</feature>
<proteinExistence type="inferred from homology"/>
<dbReference type="Pfam" id="PF00082">
    <property type="entry name" value="Peptidase_S8"/>
    <property type="match status" value="1"/>
</dbReference>
<dbReference type="InterPro" id="IPR050131">
    <property type="entry name" value="Peptidase_S8_subtilisin-like"/>
</dbReference>
<feature type="active site" description="Charge relay system" evidence="5">
    <location>
        <position position="254"/>
    </location>
</feature>
<evidence type="ECO:0000256" key="6">
    <source>
        <dbReference type="RuleBase" id="RU003355"/>
    </source>
</evidence>
<name>A0A8T4GBL9_9EURY</name>
<dbReference type="PROSITE" id="PS00138">
    <property type="entry name" value="SUBTILASE_SER"/>
    <property type="match status" value="1"/>
</dbReference>
<evidence type="ECO:0000256" key="3">
    <source>
        <dbReference type="ARBA" id="ARBA00022801"/>
    </source>
</evidence>
<dbReference type="PROSITE" id="PS00137">
    <property type="entry name" value="SUBTILASE_HIS"/>
    <property type="match status" value="1"/>
</dbReference>
<evidence type="ECO:0000259" key="9">
    <source>
        <dbReference type="Pfam" id="PF00082"/>
    </source>
</evidence>
<dbReference type="PANTHER" id="PTHR43806">
    <property type="entry name" value="PEPTIDASE S8"/>
    <property type="match status" value="1"/>
</dbReference>
<dbReference type="GO" id="GO:0006508">
    <property type="term" value="P:proteolysis"/>
    <property type="evidence" value="ECO:0007669"/>
    <property type="project" value="UniProtKB-KW"/>
</dbReference>
<dbReference type="Proteomes" id="UP000823588">
    <property type="component" value="Unassembled WGS sequence"/>
</dbReference>
<evidence type="ECO:0000313" key="10">
    <source>
        <dbReference type="EMBL" id="MBP1921227.1"/>
    </source>
</evidence>
<keyword evidence="8" id="KW-0812">Transmembrane</keyword>
<keyword evidence="3 5" id="KW-0378">Hydrolase</keyword>
<dbReference type="RefSeq" id="WP_209482604.1">
    <property type="nucleotide sequence ID" value="NZ_JAGGKQ010000001.1"/>
</dbReference>
<keyword evidence="8" id="KW-0472">Membrane</keyword>
<evidence type="ECO:0000256" key="7">
    <source>
        <dbReference type="SAM" id="MobiDB-lite"/>
    </source>
</evidence>
<organism evidence="10 11">
    <name type="scientific">Halorubrum alkaliphilum</name>
    <dbReference type="NCBI Taxonomy" id="261290"/>
    <lineage>
        <taxon>Archaea</taxon>
        <taxon>Methanobacteriati</taxon>
        <taxon>Methanobacteriota</taxon>
        <taxon>Stenosarchaea group</taxon>
        <taxon>Halobacteria</taxon>
        <taxon>Halobacteriales</taxon>
        <taxon>Haloferacaceae</taxon>
        <taxon>Halorubrum</taxon>
    </lineage>
</organism>
<keyword evidence="2 5" id="KW-0645">Protease</keyword>
<accession>A0A8T4GBL9</accession>
<dbReference type="GO" id="GO:0004252">
    <property type="term" value="F:serine-type endopeptidase activity"/>
    <property type="evidence" value="ECO:0007669"/>
    <property type="project" value="UniProtKB-UniRule"/>
</dbReference>
<comment type="similarity">
    <text evidence="1 5 6">Belongs to the peptidase S8 family.</text>
</comment>
<keyword evidence="4 5" id="KW-0720">Serine protease</keyword>
<evidence type="ECO:0000256" key="8">
    <source>
        <dbReference type="SAM" id="Phobius"/>
    </source>
</evidence>
<feature type="active site" description="Charge relay system" evidence="5">
    <location>
        <position position="431"/>
    </location>
</feature>
<keyword evidence="8" id="KW-1133">Transmembrane helix</keyword>
<dbReference type="PANTHER" id="PTHR43806:SF11">
    <property type="entry name" value="CEREVISIN-RELATED"/>
    <property type="match status" value="1"/>
</dbReference>
<protein>
    <submittedName>
        <fullName evidence="10">Subtilisin family serine protease</fullName>
    </submittedName>
</protein>
<dbReference type="InterPro" id="IPR022398">
    <property type="entry name" value="Peptidase_S8_His-AS"/>
</dbReference>
<gene>
    <name evidence="10" type="ORF">J2751_000210</name>
</gene>
<dbReference type="InterPro" id="IPR023827">
    <property type="entry name" value="Peptidase_S8_Asp-AS"/>
</dbReference>
<evidence type="ECO:0000313" key="11">
    <source>
        <dbReference type="Proteomes" id="UP000823588"/>
    </source>
</evidence>
<dbReference type="PRINTS" id="PR00723">
    <property type="entry name" value="SUBTILISIN"/>
</dbReference>
<feature type="transmembrane region" description="Helical" evidence="8">
    <location>
        <begin position="529"/>
        <end position="548"/>
    </location>
</feature>
<dbReference type="SUPFAM" id="SSF52743">
    <property type="entry name" value="Subtilisin-like"/>
    <property type="match status" value="1"/>
</dbReference>
<dbReference type="InterPro" id="IPR015500">
    <property type="entry name" value="Peptidase_S8_subtilisin-rel"/>
</dbReference>
<dbReference type="InterPro" id="IPR036852">
    <property type="entry name" value="Peptidase_S8/S53_dom_sf"/>
</dbReference>
<feature type="region of interest" description="Disordered" evidence="7">
    <location>
        <begin position="495"/>
        <end position="527"/>
    </location>
</feature>
<evidence type="ECO:0000256" key="1">
    <source>
        <dbReference type="ARBA" id="ARBA00011073"/>
    </source>
</evidence>
<sequence length="557" mass="56557">MSVSSRSRAAAPRALPSIGLLLVALAIVALALLVFSGGAAALGDPIDERAADPLANETGTTDIVVRLDPIGEPDAEGDAVVDELRDHAADQRTAFEAFAEETDGMTIQREFWLANALLVSVDADETEAADLLSVANVTGIHDNVVVGTHGDLAPDDAHEPVETGDTREQVDIDHTREQVDSQPSGSHTAGLDLIDVPDAWDRFDTRGSGATVAVIDTGVDPTHQDIELAAWADFDENGTLVSDDVADATDPDGHGTHVAGTVAGGDASGTYVGVAPDATIHGIDAFGEDGSATFAGVLAAMEHATADEDVDVLQMSLGASGTFRGFIAPVRNARASGAIVVAAAGNEGENTSSSPANVHDALAVGAVRADENRTVAEFSSGEPINSTAAFGEFPEDWPDHYVVPDVTAPGVNVVSAESGTTDGYVRRQGTSMAAPHVSGLAALAVAATDGRIDPDGLQTTLVDTAVHPDGPNAGPDHRHGHGVVDAPAAVAAAVDAAPPPESQPAENGDDEPGTGADGGQDVDDDTPGFGIAPAIVAVIAVLAGVLSARRVRGGRRV</sequence>
<dbReference type="AlphaFoldDB" id="A0A8T4GBL9"/>
<dbReference type="PROSITE" id="PS51892">
    <property type="entry name" value="SUBTILASE"/>
    <property type="match status" value="1"/>
</dbReference>
<reference evidence="10" key="1">
    <citation type="submission" date="2021-03" db="EMBL/GenBank/DDBJ databases">
        <title>Genomic Encyclopedia of Type Strains, Phase IV (KMG-IV): sequencing the most valuable type-strain genomes for metagenomic binning, comparative biology and taxonomic classification.</title>
        <authorList>
            <person name="Goeker M."/>
        </authorList>
    </citation>
    <scope>NUCLEOTIDE SEQUENCE</scope>
    <source>
        <strain evidence="10">DSM 23564</strain>
    </source>
</reference>
<evidence type="ECO:0000256" key="4">
    <source>
        <dbReference type="ARBA" id="ARBA00022825"/>
    </source>
</evidence>
<dbReference type="PROSITE" id="PS00136">
    <property type="entry name" value="SUBTILASE_ASP"/>
    <property type="match status" value="1"/>
</dbReference>
<dbReference type="InterPro" id="IPR000209">
    <property type="entry name" value="Peptidase_S8/S53_dom"/>
</dbReference>
<dbReference type="EMBL" id="JAGGKQ010000001">
    <property type="protein sequence ID" value="MBP1921227.1"/>
    <property type="molecule type" value="Genomic_DNA"/>
</dbReference>
<dbReference type="InterPro" id="IPR023828">
    <property type="entry name" value="Peptidase_S8_Ser-AS"/>
</dbReference>
<comment type="caution">
    <text evidence="10">The sequence shown here is derived from an EMBL/GenBank/DDBJ whole genome shotgun (WGS) entry which is preliminary data.</text>
</comment>
<feature type="active site" description="Charge relay system" evidence="5">
    <location>
        <position position="216"/>
    </location>
</feature>
<dbReference type="OrthoDB" id="341609at2157"/>
<keyword evidence="11" id="KW-1185">Reference proteome</keyword>
<dbReference type="Gene3D" id="3.40.50.200">
    <property type="entry name" value="Peptidase S8/S53 domain"/>
    <property type="match status" value="1"/>
</dbReference>